<dbReference type="PANTHER" id="PTHR45527">
    <property type="entry name" value="NONRIBOSOMAL PEPTIDE SYNTHETASE"/>
    <property type="match status" value="1"/>
</dbReference>
<dbReference type="NCBIfam" id="TIGR01733">
    <property type="entry name" value="AA-adenyl-dom"/>
    <property type="match status" value="1"/>
</dbReference>
<dbReference type="InterPro" id="IPR042099">
    <property type="entry name" value="ANL_N_sf"/>
</dbReference>
<dbReference type="InterPro" id="IPR045851">
    <property type="entry name" value="AMP-bd_C_sf"/>
</dbReference>
<sequence>MSDPALFTYEKHTDKNHIAFGHIDSFNHLSTHDKYLFKKFAAGPICELPTTCIHHAFEFYARTTPNAIAAIHKKDTITYGELNRRADLLATYLATQGIGPGDYVGLFVRRSIPMLIGIMAVLKIGAAYVPQDVKLAPENQLRYIIDKAKISVILTLSAYHSKIKHFENTKTLCIDKVNHSTTNPLATKIITGNITGKTNSKDPCFILFTSGTTGKPNGVKVTHENVCNILLTEPGDLGMKPGMKVSQLLNIAFDMAAWEILGCLSHGATLLIRESNMQAVANDADVIIATPSILHNIDPEQCTHVKTVAVAGEPCSKPLADKWSQKCAFYNCCGPTETTIVNTAQHYTGTGEPLTIGKPTPNNTIYILNADQFPCKIGEIGEIWAGGKGISAGYLNNPTLTNERYAPDPFLNDGMMFRTRDLARWTKDGELEFFGRADDQVKFKGFRIELDGISSVIESTPNCTQATTLKYNSHQLVAFITPSNVDCQQVRKTLEKNLPYYCIPEHIYTMETLPLTDRGKVDKRKLRSFAEKLQRVSTLSPTPSEELI</sequence>
<proteinExistence type="predicted"/>
<dbReference type="GO" id="GO:0044550">
    <property type="term" value="P:secondary metabolite biosynthetic process"/>
    <property type="evidence" value="ECO:0007669"/>
    <property type="project" value="TreeGrafter"/>
</dbReference>
<dbReference type="InterPro" id="IPR010071">
    <property type="entry name" value="AA_adenyl_dom"/>
</dbReference>
<dbReference type="PANTHER" id="PTHR45527:SF1">
    <property type="entry name" value="FATTY ACID SYNTHASE"/>
    <property type="match status" value="1"/>
</dbReference>
<dbReference type="InterPro" id="IPR000873">
    <property type="entry name" value="AMP-dep_synth/lig_dom"/>
</dbReference>
<gene>
    <name evidence="2" type="ORF">GCM10007877_23430</name>
</gene>
<evidence type="ECO:0000313" key="3">
    <source>
        <dbReference type="Proteomes" id="UP001156870"/>
    </source>
</evidence>
<dbReference type="RefSeq" id="WP_232593107.1">
    <property type="nucleotide sequence ID" value="NZ_BSPD01000056.1"/>
</dbReference>
<dbReference type="Gene3D" id="3.40.50.12780">
    <property type="entry name" value="N-terminal domain of ligase-like"/>
    <property type="match status" value="1"/>
</dbReference>
<dbReference type="GO" id="GO:0031177">
    <property type="term" value="F:phosphopantetheine binding"/>
    <property type="evidence" value="ECO:0007669"/>
    <property type="project" value="TreeGrafter"/>
</dbReference>
<protein>
    <recommendedName>
        <fullName evidence="1">AMP-dependent synthetase/ligase domain-containing protein</fullName>
    </recommendedName>
</protein>
<dbReference type="GO" id="GO:0043041">
    <property type="term" value="P:amino acid activation for nonribosomal peptide biosynthetic process"/>
    <property type="evidence" value="ECO:0007669"/>
    <property type="project" value="TreeGrafter"/>
</dbReference>
<reference evidence="2 3" key="1">
    <citation type="journal article" date="2014" name="Int. J. Syst. Evol. Microbiol.">
        <title>Complete genome sequence of Corynebacterium casei LMG S-19264T (=DSM 44701T), isolated from a smear-ripened cheese.</title>
        <authorList>
            <consortium name="US DOE Joint Genome Institute (JGI-PGF)"/>
            <person name="Walter F."/>
            <person name="Albersmeier A."/>
            <person name="Kalinowski J."/>
            <person name="Ruckert C."/>
        </authorList>
    </citation>
    <scope>NUCLEOTIDE SEQUENCE [LARGE SCALE GENOMIC DNA]</scope>
    <source>
        <strain evidence="2 3">NBRC 110095</strain>
    </source>
</reference>
<dbReference type="SUPFAM" id="SSF56801">
    <property type="entry name" value="Acetyl-CoA synthetase-like"/>
    <property type="match status" value="1"/>
</dbReference>
<dbReference type="Gene3D" id="3.30.300.30">
    <property type="match status" value="1"/>
</dbReference>
<name>A0AA37T855_9GAMM</name>
<dbReference type="GO" id="GO:0005737">
    <property type="term" value="C:cytoplasm"/>
    <property type="evidence" value="ECO:0007669"/>
    <property type="project" value="TreeGrafter"/>
</dbReference>
<comment type="caution">
    <text evidence="2">The sequence shown here is derived from an EMBL/GenBank/DDBJ whole genome shotgun (WGS) entry which is preliminary data.</text>
</comment>
<accession>A0AA37T855</accession>
<keyword evidence="3" id="KW-1185">Reference proteome</keyword>
<organism evidence="2 3">
    <name type="scientific">Marinibactrum halimedae</name>
    <dbReference type="NCBI Taxonomy" id="1444977"/>
    <lineage>
        <taxon>Bacteria</taxon>
        <taxon>Pseudomonadati</taxon>
        <taxon>Pseudomonadota</taxon>
        <taxon>Gammaproteobacteria</taxon>
        <taxon>Cellvibrionales</taxon>
        <taxon>Cellvibrionaceae</taxon>
        <taxon>Marinibactrum</taxon>
    </lineage>
</organism>
<feature type="domain" description="AMP-dependent synthetase/ligase" evidence="1">
    <location>
        <begin position="58"/>
        <end position="395"/>
    </location>
</feature>
<dbReference type="EMBL" id="BSPD01000056">
    <property type="protein sequence ID" value="GLS26627.1"/>
    <property type="molecule type" value="Genomic_DNA"/>
</dbReference>
<dbReference type="AlphaFoldDB" id="A0AA37T855"/>
<evidence type="ECO:0000259" key="1">
    <source>
        <dbReference type="Pfam" id="PF00501"/>
    </source>
</evidence>
<evidence type="ECO:0000313" key="2">
    <source>
        <dbReference type="EMBL" id="GLS26627.1"/>
    </source>
</evidence>
<dbReference type="Proteomes" id="UP001156870">
    <property type="component" value="Unassembled WGS sequence"/>
</dbReference>
<dbReference type="Pfam" id="PF00501">
    <property type="entry name" value="AMP-binding"/>
    <property type="match status" value="1"/>
</dbReference>